<evidence type="ECO:0000313" key="2">
    <source>
        <dbReference type="Proteomes" id="UP000663879"/>
    </source>
</evidence>
<accession>A0A814TCH7</accession>
<protein>
    <submittedName>
        <fullName evidence="1">Uncharacterized protein</fullName>
    </submittedName>
</protein>
<keyword evidence="2" id="KW-1185">Reference proteome</keyword>
<organism evidence="1 2">
    <name type="scientific">Brachionus calyciflorus</name>
    <dbReference type="NCBI Taxonomy" id="104777"/>
    <lineage>
        <taxon>Eukaryota</taxon>
        <taxon>Metazoa</taxon>
        <taxon>Spiralia</taxon>
        <taxon>Gnathifera</taxon>
        <taxon>Rotifera</taxon>
        <taxon>Eurotatoria</taxon>
        <taxon>Monogononta</taxon>
        <taxon>Pseudotrocha</taxon>
        <taxon>Ploima</taxon>
        <taxon>Brachionidae</taxon>
        <taxon>Brachionus</taxon>
    </lineage>
</organism>
<proteinExistence type="predicted"/>
<sequence>MIEEIVNEEKQRNENKKSQYPYGQHVVLVDNIAKASGLYPNFEEIKSKDKCLFDLLWNSSLNSNSFFLEDKNSLEVIREMNEIIKREYEFSKNDKEVTFYDLAKKF</sequence>
<dbReference type="AlphaFoldDB" id="A0A814TCH7"/>
<name>A0A814TCH7_9BILA</name>
<dbReference type="EMBL" id="CAJNOC010012973">
    <property type="protein sequence ID" value="CAF1156387.1"/>
    <property type="molecule type" value="Genomic_DNA"/>
</dbReference>
<feature type="non-terminal residue" evidence="1">
    <location>
        <position position="106"/>
    </location>
</feature>
<comment type="caution">
    <text evidence="1">The sequence shown here is derived from an EMBL/GenBank/DDBJ whole genome shotgun (WGS) entry which is preliminary data.</text>
</comment>
<gene>
    <name evidence="1" type="ORF">OXX778_LOCUS23475</name>
</gene>
<reference evidence="1" key="1">
    <citation type="submission" date="2021-02" db="EMBL/GenBank/DDBJ databases">
        <authorList>
            <person name="Nowell W R."/>
        </authorList>
    </citation>
    <scope>NUCLEOTIDE SEQUENCE</scope>
    <source>
        <strain evidence="1">Ploen Becks lab</strain>
    </source>
</reference>
<evidence type="ECO:0000313" key="1">
    <source>
        <dbReference type="EMBL" id="CAF1156387.1"/>
    </source>
</evidence>
<dbReference type="Proteomes" id="UP000663879">
    <property type="component" value="Unassembled WGS sequence"/>
</dbReference>